<dbReference type="AlphaFoldDB" id="A0A399DYQ4"/>
<accession>A0A399DYQ4</accession>
<comment type="caution">
    <text evidence="2">The sequence shown here is derived from an EMBL/GenBank/DDBJ whole genome shotgun (WGS) entry which is preliminary data.</text>
</comment>
<sequence length="118" mass="13549">MKRLRESLLYSSGIAVARELISPSSDLGVLIFRFAIVFALIYLLHPFVTNLEEKFLQKFARGDQRKIAAYEASYVAFGAALIAYLLFPWISWLILLAVGAASYLLWYRVELWLNSKDR</sequence>
<feature type="transmembrane region" description="Helical" evidence="1">
    <location>
        <begin position="68"/>
        <end position="86"/>
    </location>
</feature>
<reference evidence="2 3" key="1">
    <citation type="submission" date="2018-08" db="EMBL/GenBank/DDBJ databases">
        <title>Meiothermus cateniformans JCM 15151 genome sequencing project.</title>
        <authorList>
            <person name="Da Costa M.S."/>
            <person name="Albuquerque L."/>
            <person name="Raposo P."/>
            <person name="Froufe H.J.C."/>
            <person name="Barroso C.S."/>
            <person name="Egas C."/>
        </authorList>
    </citation>
    <scope>NUCLEOTIDE SEQUENCE [LARGE SCALE GENOMIC DNA]</scope>
    <source>
        <strain evidence="2 3">JCM 15151</strain>
    </source>
</reference>
<protein>
    <submittedName>
        <fullName evidence="2">Uncharacterized protein</fullName>
    </submittedName>
</protein>
<proteinExistence type="predicted"/>
<dbReference type="EMBL" id="QWKX01000081">
    <property type="protein sequence ID" value="RIH75062.1"/>
    <property type="molecule type" value="Genomic_DNA"/>
</dbReference>
<name>A0A399DYQ4_9DEIN</name>
<dbReference type="RefSeq" id="WP_027888171.1">
    <property type="nucleotide sequence ID" value="NZ_JBHSXZ010000013.1"/>
</dbReference>
<organism evidence="2 3">
    <name type="scientific">Meiothermus taiwanensis</name>
    <dbReference type="NCBI Taxonomy" id="172827"/>
    <lineage>
        <taxon>Bacteria</taxon>
        <taxon>Thermotogati</taxon>
        <taxon>Deinococcota</taxon>
        <taxon>Deinococci</taxon>
        <taxon>Thermales</taxon>
        <taxon>Thermaceae</taxon>
        <taxon>Meiothermus</taxon>
    </lineage>
</organism>
<keyword evidence="1" id="KW-0812">Transmembrane</keyword>
<evidence type="ECO:0000256" key="1">
    <source>
        <dbReference type="SAM" id="Phobius"/>
    </source>
</evidence>
<evidence type="ECO:0000313" key="3">
    <source>
        <dbReference type="Proteomes" id="UP000266089"/>
    </source>
</evidence>
<keyword evidence="1" id="KW-0472">Membrane</keyword>
<evidence type="ECO:0000313" key="2">
    <source>
        <dbReference type="EMBL" id="RIH75062.1"/>
    </source>
</evidence>
<keyword evidence="1" id="KW-1133">Transmembrane helix</keyword>
<gene>
    <name evidence="2" type="ORF">Mcate_02418</name>
</gene>
<feature type="transmembrane region" description="Helical" evidence="1">
    <location>
        <begin position="27"/>
        <end position="48"/>
    </location>
</feature>
<dbReference type="Proteomes" id="UP000266089">
    <property type="component" value="Unassembled WGS sequence"/>
</dbReference>